<evidence type="ECO:0000313" key="3">
    <source>
        <dbReference type="Proteomes" id="UP001230933"/>
    </source>
</evidence>
<feature type="transmembrane region" description="Helical" evidence="1">
    <location>
        <begin position="30"/>
        <end position="55"/>
    </location>
</feature>
<keyword evidence="1" id="KW-0472">Membrane</keyword>
<proteinExistence type="predicted"/>
<keyword evidence="1" id="KW-0812">Transmembrane</keyword>
<sequence length="100" mass="10502">MLSQLALDAVTLAENVEQPPIATSAPDLMWFVQVLLIAAAVVALCAVVFGLAVVADAAQARRTDRKPRFSPNIDGWRLVSAALVGLVMAVVATVTVTFVV</sequence>
<dbReference type="EMBL" id="CP133194">
    <property type="protein sequence ID" value="WMN02217.1"/>
    <property type="molecule type" value="Genomic_DNA"/>
</dbReference>
<feature type="transmembrane region" description="Helical" evidence="1">
    <location>
        <begin position="76"/>
        <end position="99"/>
    </location>
</feature>
<accession>A0AAX3ZYS4</accession>
<evidence type="ECO:0000313" key="2">
    <source>
        <dbReference type="EMBL" id="WMN02217.1"/>
    </source>
</evidence>
<reference evidence="2" key="1">
    <citation type="submission" date="2023-08" db="EMBL/GenBank/DDBJ databases">
        <title>Isolation and Characterization of Rhodococcus erythropolis MGMM8.</title>
        <authorList>
            <person name="Diabankana R.G.C."/>
            <person name="Afordoanyi D.M."/>
            <person name="Validov S.Z."/>
        </authorList>
    </citation>
    <scope>NUCLEOTIDE SEQUENCE</scope>
    <source>
        <strain evidence="2">MGMM8</strain>
        <plasmid evidence="2">pMGMM8_4</plasmid>
    </source>
</reference>
<gene>
    <name evidence="2" type="ORF">QIE55_33360</name>
</gene>
<organism evidence="2 3">
    <name type="scientific">Rhodococcus erythropolis</name>
    <name type="common">Arthrobacter picolinophilus</name>
    <dbReference type="NCBI Taxonomy" id="1833"/>
    <lineage>
        <taxon>Bacteria</taxon>
        <taxon>Bacillati</taxon>
        <taxon>Actinomycetota</taxon>
        <taxon>Actinomycetes</taxon>
        <taxon>Mycobacteriales</taxon>
        <taxon>Nocardiaceae</taxon>
        <taxon>Rhodococcus</taxon>
        <taxon>Rhodococcus erythropolis group</taxon>
    </lineage>
</organism>
<keyword evidence="2" id="KW-0614">Plasmid</keyword>
<protein>
    <recommendedName>
        <fullName evidence="4">Transmembrane protein</fullName>
    </recommendedName>
</protein>
<evidence type="ECO:0000256" key="1">
    <source>
        <dbReference type="SAM" id="Phobius"/>
    </source>
</evidence>
<name>A0AAX3ZYS4_RHOER</name>
<dbReference type="RefSeq" id="WP_308372715.1">
    <property type="nucleotide sequence ID" value="NZ_CP133194.1"/>
</dbReference>
<geneLocation type="plasmid" evidence="2 3">
    <name>pMGMM8_4</name>
</geneLocation>
<keyword evidence="1" id="KW-1133">Transmembrane helix</keyword>
<dbReference type="Proteomes" id="UP001230933">
    <property type="component" value="Plasmid pMGMM8_4"/>
</dbReference>
<dbReference type="AlphaFoldDB" id="A0AAX3ZYS4"/>
<evidence type="ECO:0008006" key="4">
    <source>
        <dbReference type="Google" id="ProtNLM"/>
    </source>
</evidence>